<evidence type="ECO:0000313" key="1">
    <source>
        <dbReference type="Proteomes" id="UP000887565"/>
    </source>
</evidence>
<protein>
    <submittedName>
        <fullName evidence="2">Uncharacterized protein</fullName>
    </submittedName>
</protein>
<dbReference type="AlphaFoldDB" id="A0A915KBV6"/>
<evidence type="ECO:0000313" key="2">
    <source>
        <dbReference type="WBParaSite" id="nRc.2.0.1.t36192-RA"/>
    </source>
</evidence>
<keyword evidence="1" id="KW-1185">Reference proteome</keyword>
<sequence length="85" mass="9682">MMKCAFSEHMIKCLILDDDGNDQCIISTNFLAHPDIHAILNFKENYIEIQDAKLPLKVIASVHPLTELFLNATNDKVLEEIPEDE</sequence>
<proteinExistence type="predicted"/>
<accession>A0A915KBV6</accession>
<dbReference type="WBParaSite" id="nRc.2.0.1.t36192-RA">
    <property type="protein sequence ID" value="nRc.2.0.1.t36192-RA"/>
    <property type="gene ID" value="nRc.2.0.1.g36192"/>
</dbReference>
<reference evidence="2" key="1">
    <citation type="submission" date="2022-11" db="UniProtKB">
        <authorList>
            <consortium name="WormBaseParasite"/>
        </authorList>
    </citation>
    <scope>IDENTIFICATION</scope>
</reference>
<organism evidence="1 2">
    <name type="scientific">Romanomermis culicivorax</name>
    <name type="common">Nematode worm</name>
    <dbReference type="NCBI Taxonomy" id="13658"/>
    <lineage>
        <taxon>Eukaryota</taxon>
        <taxon>Metazoa</taxon>
        <taxon>Ecdysozoa</taxon>
        <taxon>Nematoda</taxon>
        <taxon>Enoplea</taxon>
        <taxon>Dorylaimia</taxon>
        <taxon>Mermithida</taxon>
        <taxon>Mermithoidea</taxon>
        <taxon>Mermithidae</taxon>
        <taxon>Romanomermis</taxon>
    </lineage>
</organism>
<name>A0A915KBV6_ROMCU</name>
<dbReference type="Proteomes" id="UP000887565">
    <property type="component" value="Unplaced"/>
</dbReference>